<dbReference type="AlphaFoldDB" id="A0A1U7NCU2"/>
<comment type="caution">
    <text evidence="2">The sequence shown here is derived from an EMBL/GenBank/DDBJ whole genome shotgun (WGS) entry which is preliminary data.</text>
</comment>
<sequence length="154" mass="18462">MVNTYINVNEEPKNLSNLFELLYVLFSEKVKVDEKLNIMKERFGIRTTEEIRERMLNIESLLDAVVNRELNRILGEKLAIIDELNEQYRREWKKESEEQMQKRVEEQVQKRAEEERKKAKAESRLKFESFLEDLRNSGYSEEQIAELVKIYGSN</sequence>
<evidence type="ECO:0000313" key="2">
    <source>
        <dbReference type="EMBL" id="OLU36549.1"/>
    </source>
</evidence>
<protein>
    <submittedName>
        <fullName evidence="2">Uncharacterized protein</fullName>
    </submittedName>
</protein>
<reference evidence="2 3" key="1">
    <citation type="submission" date="2016-11" db="EMBL/GenBank/DDBJ databases">
        <title>Description of two novel members of the family Erysipelotrichaceae: Ileibacterium lipovorans gen. nov., sp. nov. and Dubosiella newyorkensis, gen. nov., sp. nov.</title>
        <authorList>
            <person name="Cox L.M."/>
            <person name="Sohn J."/>
            <person name="Tyrrell K.L."/>
            <person name="Citron D.M."/>
            <person name="Lawson P.A."/>
            <person name="Patel N.B."/>
            <person name="Iizumi T."/>
            <person name="Perez-Perez G.I."/>
            <person name="Goldstein E.J."/>
            <person name="Blaser M.J."/>
        </authorList>
    </citation>
    <scope>NUCLEOTIDE SEQUENCE [LARGE SCALE GENOMIC DNA]</scope>
    <source>
        <strain evidence="2 3">NYU-BL-A3</strain>
    </source>
</reference>
<dbReference type="Proteomes" id="UP000186341">
    <property type="component" value="Unassembled WGS sequence"/>
</dbReference>
<keyword evidence="3" id="KW-1185">Reference proteome</keyword>
<evidence type="ECO:0000313" key="3">
    <source>
        <dbReference type="Proteomes" id="UP000186341"/>
    </source>
</evidence>
<name>A0A1U7NCU2_9FIRM</name>
<dbReference type="EMBL" id="MPJW01000268">
    <property type="protein sequence ID" value="OLU36549.1"/>
    <property type="molecule type" value="Genomic_DNA"/>
</dbReference>
<evidence type="ECO:0000256" key="1">
    <source>
        <dbReference type="SAM" id="Coils"/>
    </source>
</evidence>
<dbReference type="RefSeq" id="WP_075821032.1">
    <property type="nucleotide sequence ID" value="NZ_CASZTE010000059.1"/>
</dbReference>
<keyword evidence="1" id="KW-0175">Coiled coil</keyword>
<accession>A0A1U7NCU2</accession>
<gene>
    <name evidence="2" type="ORF">BO222_12185</name>
</gene>
<feature type="coiled-coil region" evidence="1">
    <location>
        <begin position="67"/>
        <end position="124"/>
    </location>
</feature>
<proteinExistence type="predicted"/>
<organism evidence="2 3">
    <name type="scientific">Ileibacterium valens</name>
    <dbReference type="NCBI Taxonomy" id="1862668"/>
    <lineage>
        <taxon>Bacteria</taxon>
        <taxon>Bacillati</taxon>
        <taxon>Bacillota</taxon>
        <taxon>Erysipelotrichia</taxon>
        <taxon>Erysipelotrichales</taxon>
        <taxon>Erysipelotrichaceae</taxon>
        <taxon>Ileibacterium</taxon>
    </lineage>
</organism>